<feature type="region of interest" description="Disordered" evidence="1">
    <location>
        <begin position="190"/>
        <end position="215"/>
    </location>
</feature>
<evidence type="ECO:0000313" key="3">
    <source>
        <dbReference type="Ensembl" id="ENSCJPP00005024339.1"/>
    </source>
</evidence>
<feature type="compositionally biased region" description="Polar residues" evidence="1">
    <location>
        <begin position="106"/>
        <end position="131"/>
    </location>
</feature>
<dbReference type="AlphaFoldDB" id="A0A8C2YGA2"/>
<dbReference type="Proteomes" id="UP000694412">
    <property type="component" value="Chromosome 9"/>
</dbReference>
<feature type="domain" description="Transglutaminase-like" evidence="2">
    <location>
        <begin position="302"/>
        <end position="370"/>
    </location>
</feature>
<dbReference type="SMART" id="SM00460">
    <property type="entry name" value="TGc"/>
    <property type="match status" value="1"/>
</dbReference>
<dbReference type="Ensembl" id="ENSCJPT00005033183.1">
    <property type="protein sequence ID" value="ENSCJPP00005024339.1"/>
    <property type="gene ID" value="ENSCJPG00005019197.1"/>
</dbReference>
<name>A0A8C2YGA2_COTJA</name>
<reference evidence="3" key="2">
    <citation type="submission" date="2025-08" db="UniProtKB">
        <authorList>
            <consortium name="Ensembl"/>
        </authorList>
    </citation>
    <scope>IDENTIFICATION</scope>
</reference>
<dbReference type="GO" id="GO:0005737">
    <property type="term" value="C:cytoplasm"/>
    <property type="evidence" value="ECO:0007669"/>
    <property type="project" value="TreeGrafter"/>
</dbReference>
<evidence type="ECO:0000313" key="4">
    <source>
        <dbReference type="Proteomes" id="UP000694412"/>
    </source>
</evidence>
<dbReference type="GO" id="GO:0007517">
    <property type="term" value="P:muscle organ development"/>
    <property type="evidence" value="ECO:0007669"/>
    <property type="project" value="TreeGrafter"/>
</dbReference>
<dbReference type="GeneTree" id="ENSGT00390000002887"/>
<dbReference type="GO" id="GO:0007528">
    <property type="term" value="P:neuromuscular junction development"/>
    <property type="evidence" value="ECO:0007669"/>
    <property type="project" value="TreeGrafter"/>
</dbReference>
<dbReference type="InterPro" id="IPR056564">
    <property type="entry name" value="Ig-like_KY"/>
</dbReference>
<reference evidence="3" key="1">
    <citation type="submission" date="2015-11" db="EMBL/GenBank/DDBJ databases">
        <authorList>
            <consortium name="International Coturnix japonica Genome Analysis Consortium"/>
            <person name="Warren W."/>
            <person name="Burt D.W."/>
            <person name="Antin P.B."/>
            <person name="Lanford R."/>
            <person name="Gros J."/>
            <person name="Wilson R.K."/>
        </authorList>
    </citation>
    <scope>NUCLEOTIDE SEQUENCE [LARGE SCALE GENOMIC DNA]</scope>
</reference>
<keyword evidence="4" id="KW-1185">Reference proteome</keyword>
<proteinExistence type="predicted"/>
<organism evidence="3 4">
    <name type="scientific">Coturnix japonica</name>
    <name type="common">Japanese quail</name>
    <name type="synonym">Coturnix coturnix japonica</name>
    <dbReference type="NCBI Taxonomy" id="93934"/>
    <lineage>
        <taxon>Eukaryota</taxon>
        <taxon>Metazoa</taxon>
        <taxon>Chordata</taxon>
        <taxon>Craniata</taxon>
        <taxon>Vertebrata</taxon>
        <taxon>Euteleostomi</taxon>
        <taxon>Archelosauria</taxon>
        <taxon>Archosauria</taxon>
        <taxon>Dinosauria</taxon>
        <taxon>Saurischia</taxon>
        <taxon>Theropoda</taxon>
        <taxon>Coelurosauria</taxon>
        <taxon>Aves</taxon>
        <taxon>Neognathae</taxon>
        <taxon>Galloanserae</taxon>
        <taxon>Galliformes</taxon>
        <taxon>Phasianidae</taxon>
        <taxon>Perdicinae</taxon>
        <taxon>Coturnix</taxon>
    </lineage>
</organism>
<gene>
    <name evidence="3" type="primary">KY</name>
</gene>
<dbReference type="Gene3D" id="3.10.620.30">
    <property type="match status" value="1"/>
</dbReference>
<dbReference type="InterPro" id="IPR002931">
    <property type="entry name" value="Transglutaminase-like"/>
</dbReference>
<protein>
    <submittedName>
        <fullName evidence="3">Kyphoscoliosis peptidase</fullName>
    </submittedName>
</protein>
<dbReference type="SUPFAM" id="SSF54001">
    <property type="entry name" value="Cysteine proteinases"/>
    <property type="match status" value="1"/>
</dbReference>
<dbReference type="Pfam" id="PF01841">
    <property type="entry name" value="Transglut_core"/>
    <property type="match status" value="1"/>
</dbReference>
<dbReference type="PANTHER" id="PTHR46333:SF3">
    <property type="entry name" value="KYPHOSCOLIOSIS PEPTIDASE"/>
    <property type="match status" value="1"/>
</dbReference>
<dbReference type="Pfam" id="PF23265">
    <property type="entry name" value="Ig-like_KY"/>
    <property type="match status" value="2"/>
</dbReference>
<dbReference type="InterPro" id="IPR052557">
    <property type="entry name" value="CAP/Cytokinesis_protein"/>
</dbReference>
<dbReference type="InterPro" id="IPR038765">
    <property type="entry name" value="Papain-like_cys_pep_sf"/>
</dbReference>
<reference evidence="3" key="3">
    <citation type="submission" date="2025-09" db="UniProtKB">
        <authorList>
            <consortium name="Ensembl"/>
        </authorList>
    </citation>
    <scope>IDENTIFICATION</scope>
</reference>
<evidence type="ECO:0000256" key="1">
    <source>
        <dbReference type="SAM" id="MobiDB-lite"/>
    </source>
</evidence>
<sequence length="749" mass="84760">MAVPSLHVVGATTLHCCPLSFPSCTLQYFPSHTSALLTGTESPLQSLHALVPRLARAPTCLTWQSPPHSCCMENIRSFCITWAQRLCCCCCNRGEDKPTELTTQVEVRSATGQDQQPSSTGLKDDGNGNSRPQPPPKRALSGQQTPKEPHKQKETVTSYTNEGTHVTVEIHPKGTSPQFFKKLSFGKGPWRTPSLRGQDNKAFERTEAPRPPSTKDLHVYPWDKFSLKSLAVDLQKFEKLDAYALKVNNKGSVEELVQTLLKQARTDLEKVRVIWMWICHHIEYDVVGFHNKSLRLCEPTDVLRTGKSVCEGYAGLFQKMCRVAGIQCMKLSGYSKGYGYKIGQTFQGNSDHAWNAVYLDGRWHLLDSTWGSGTVDDASTKFTFRYNEFYFLTHPALFVNNHFPDNSNWQLLKPTLTLKQFESNLQHNSDFYKLGLLAAHPQTALIQTENGTATISVECRPSTLFTFKLEGTDKHGLLTLRKQGMKLELYPQKTGRQELQIFARPSKSTEDVYTCVLEYIVECKSVDKSRHFPKDLHQPVGPSWFTEKQGFLRPSHPDPIIHTNDGRCSLTFTLGKDISILASLHTDSSSLSEEMSRQHIMQIQRGNQVEFKVHLPHAGSFVLKFFTKKKSDPGSYSFVFNYLITCLNTEVKWPAFPLRYSKWAEGYELLEPLSRLLPANRNVQFKLKMQGISKVLVQAGDTYTLTLSRDGFWEGTCNTAGCTELFVMVHENANHGYYSHILKYDIETQ</sequence>
<feature type="region of interest" description="Disordered" evidence="1">
    <location>
        <begin position="106"/>
        <end position="162"/>
    </location>
</feature>
<feature type="compositionally biased region" description="Basic and acidic residues" evidence="1">
    <location>
        <begin position="198"/>
        <end position="215"/>
    </location>
</feature>
<evidence type="ECO:0000259" key="2">
    <source>
        <dbReference type="SMART" id="SM00460"/>
    </source>
</evidence>
<accession>A0A8C2YGA2</accession>
<dbReference type="PANTHER" id="PTHR46333">
    <property type="entry name" value="CYTOKINESIS PROTEIN 3"/>
    <property type="match status" value="1"/>
</dbReference>